<dbReference type="Proteomes" id="UP000501058">
    <property type="component" value="Chromosome"/>
</dbReference>
<dbReference type="KEGG" id="prv:G7070_13335"/>
<dbReference type="Pfam" id="PF19040">
    <property type="entry name" value="SGNH"/>
    <property type="match status" value="1"/>
</dbReference>
<dbReference type="InterPro" id="IPR043968">
    <property type="entry name" value="SGNH"/>
</dbReference>
<evidence type="ECO:0000313" key="2">
    <source>
        <dbReference type="EMBL" id="QIK73065.1"/>
    </source>
</evidence>
<protein>
    <recommendedName>
        <fullName evidence="1">SGNH domain-containing protein</fullName>
    </recommendedName>
</protein>
<feature type="domain" description="SGNH" evidence="1">
    <location>
        <begin position="15"/>
        <end position="142"/>
    </location>
</feature>
<evidence type="ECO:0000313" key="3">
    <source>
        <dbReference type="Proteomes" id="UP000501058"/>
    </source>
</evidence>
<dbReference type="EMBL" id="CP049865">
    <property type="protein sequence ID" value="QIK73065.1"/>
    <property type="molecule type" value="Genomic_DNA"/>
</dbReference>
<organism evidence="2 3">
    <name type="scientific">Propioniciclava coleopterorum</name>
    <dbReference type="NCBI Taxonomy" id="2714937"/>
    <lineage>
        <taxon>Bacteria</taxon>
        <taxon>Bacillati</taxon>
        <taxon>Actinomycetota</taxon>
        <taxon>Actinomycetes</taxon>
        <taxon>Propionibacteriales</taxon>
        <taxon>Propionibacteriaceae</taxon>
        <taxon>Propioniciclava</taxon>
    </lineage>
</organism>
<keyword evidence="3" id="KW-1185">Reference proteome</keyword>
<sequence>MLGRIRALQPDVIVTAAFVGSTWSDPATGAEGYRETWAAVTDLAPVVVVRDYPTTGGAYGPECLAKNPGNHRACSVPRPQALAPDLAFDTAADAGTSVTRVDLSDLYCDEDLCHPVVGGVPVYWDADHITGTFARSLAPVLAGRLELP</sequence>
<evidence type="ECO:0000259" key="1">
    <source>
        <dbReference type="Pfam" id="PF19040"/>
    </source>
</evidence>
<reference evidence="2 3" key="1">
    <citation type="submission" date="2020-03" db="EMBL/GenBank/DDBJ databases">
        <title>Propioniciclava sp. nov., isolated from Hydrophilus acuminatus.</title>
        <authorList>
            <person name="Hyun D.-W."/>
            <person name="Bae J.-W."/>
        </authorList>
    </citation>
    <scope>NUCLEOTIDE SEQUENCE [LARGE SCALE GENOMIC DNA]</scope>
    <source>
        <strain evidence="2 3">HDW11</strain>
    </source>
</reference>
<proteinExistence type="predicted"/>
<name>A0A6G7Y8C3_9ACTN</name>
<gene>
    <name evidence="2" type="ORF">G7070_13335</name>
</gene>
<dbReference type="AlphaFoldDB" id="A0A6G7Y8C3"/>
<accession>A0A6G7Y8C3</accession>